<protein>
    <submittedName>
        <fullName evidence="1">Uncharacterized protein</fullName>
    </submittedName>
</protein>
<name>A0ABD2ACD7_VESSQ</name>
<dbReference type="AlphaFoldDB" id="A0ABD2ACD7"/>
<keyword evidence="2" id="KW-1185">Reference proteome</keyword>
<organism evidence="1 2">
    <name type="scientific">Vespula squamosa</name>
    <name type="common">Southern yellow jacket</name>
    <name type="synonym">Wasp</name>
    <dbReference type="NCBI Taxonomy" id="30214"/>
    <lineage>
        <taxon>Eukaryota</taxon>
        <taxon>Metazoa</taxon>
        <taxon>Ecdysozoa</taxon>
        <taxon>Arthropoda</taxon>
        <taxon>Hexapoda</taxon>
        <taxon>Insecta</taxon>
        <taxon>Pterygota</taxon>
        <taxon>Neoptera</taxon>
        <taxon>Endopterygota</taxon>
        <taxon>Hymenoptera</taxon>
        <taxon>Apocrita</taxon>
        <taxon>Aculeata</taxon>
        <taxon>Vespoidea</taxon>
        <taxon>Vespidae</taxon>
        <taxon>Vespinae</taxon>
        <taxon>Vespula</taxon>
    </lineage>
</organism>
<dbReference type="Proteomes" id="UP001607302">
    <property type="component" value="Unassembled WGS sequence"/>
</dbReference>
<dbReference type="EMBL" id="JAUDFV010000152">
    <property type="protein sequence ID" value="KAL2718246.1"/>
    <property type="molecule type" value="Genomic_DNA"/>
</dbReference>
<reference evidence="1 2" key="1">
    <citation type="journal article" date="2024" name="Ann. Entomol. Soc. Am.">
        <title>Genomic analyses of the southern and eastern yellowjacket wasps (Hymenoptera: Vespidae) reveal evolutionary signatures of social life.</title>
        <authorList>
            <person name="Catto M.A."/>
            <person name="Caine P.B."/>
            <person name="Orr S.E."/>
            <person name="Hunt B.G."/>
            <person name="Goodisman M.A.D."/>
        </authorList>
    </citation>
    <scope>NUCLEOTIDE SEQUENCE [LARGE SCALE GENOMIC DNA]</scope>
    <source>
        <strain evidence="1">233</strain>
        <tissue evidence="1">Head and thorax</tissue>
    </source>
</reference>
<proteinExistence type="predicted"/>
<sequence>MKTVLWIVLKNNVNTLRINTIVIDTINLNVYKAPHSPEIIENVIKLFFKYAFLNKYVFE</sequence>
<evidence type="ECO:0000313" key="1">
    <source>
        <dbReference type="EMBL" id="KAL2718246.1"/>
    </source>
</evidence>
<accession>A0ABD2ACD7</accession>
<gene>
    <name evidence="1" type="ORF">V1478_012122</name>
</gene>
<evidence type="ECO:0000313" key="2">
    <source>
        <dbReference type="Proteomes" id="UP001607302"/>
    </source>
</evidence>
<comment type="caution">
    <text evidence="1">The sequence shown here is derived from an EMBL/GenBank/DDBJ whole genome shotgun (WGS) entry which is preliminary data.</text>
</comment>